<dbReference type="Gene3D" id="1.10.10.10">
    <property type="entry name" value="Winged helix-like DNA-binding domain superfamily/Winged helix DNA-binding domain"/>
    <property type="match status" value="1"/>
</dbReference>
<reference evidence="2 3" key="1">
    <citation type="submission" date="2019-06" db="EMBL/GenBank/DDBJ databases">
        <title>Sequencing the genomes of 1000 actinobacteria strains.</title>
        <authorList>
            <person name="Klenk H.-P."/>
        </authorList>
    </citation>
    <scope>NUCLEOTIDE SEQUENCE [LARGE SCALE GENOMIC DNA]</scope>
    <source>
        <strain evidence="2 3">DSM 24617</strain>
    </source>
</reference>
<accession>A0A542XFA6</accession>
<proteinExistence type="predicted"/>
<dbReference type="GO" id="GO:0003677">
    <property type="term" value="F:DNA binding"/>
    <property type="evidence" value="ECO:0007669"/>
    <property type="project" value="InterPro"/>
</dbReference>
<name>A0A542XFA6_9MICO</name>
<keyword evidence="3" id="KW-1185">Reference proteome</keyword>
<organism evidence="2 3">
    <name type="scientific">Barrientosiimonas humi</name>
    <dbReference type="NCBI Taxonomy" id="999931"/>
    <lineage>
        <taxon>Bacteria</taxon>
        <taxon>Bacillati</taxon>
        <taxon>Actinomycetota</taxon>
        <taxon>Actinomycetes</taxon>
        <taxon>Micrococcales</taxon>
        <taxon>Dermacoccaceae</taxon>
        <taxon>Barrientosiimonas</taxon>
    </lineage>
</organism>
<dbReference type="InterPro" id="IPR016032">
    <property type="entry name" value="Sig_transdc_resp-reg_C-effctor"/>
</dbReference>
<dbReference type="RefSeq" id="WP_142006800.1">
    <property type="nucleotide sequence ID" value="NZ_CAJTBP010000001.1"/>
</dbReference>
<dbReference type="SUPFAM" id="SSF46894">
    <property type="entry name" value="C-terminal effector domain of the bipartite response regulators"/>
    <property type="match status" value="1"/>
</dbReference>
<dbReference type="SMART" id="SM00421">
    <property type="entry name" value="HTH_LUXR"/>
    <property type="match status" value="1"/>
</dbReference>
<evidence type="ECO:0000313" key="3">
    <source>
        <dbReference type="Proteomes" id="UP000318336"/>
    </source>
</evidence>
<dbReference type="GO" id="GO:0006355">
    <property type="term" value="P:regulation of DNA-templated transcription"/>
    <property type="evidence" value="ECO:0007669"/>
    <property type="project" value="InterPro"/>
</dbReference>
<comment type="caution">
    <text evidence="2">The sequence shown here is derived from an EMBL/GenBank/DDBJ whole genome shotgun (WGS) entry which is preliminary data.</text>
</comment>
<evidence type="ECO:0000259" key="1">
    <source>
        <dbReference type="SMART" id="SM00421"/>
    </source>
</evidence>
<dbReference type="Proteomes" id="UP000318336">
    <property type="component" value="Unassembled WGS sequence"/>
</dbReference>
<dbReference type="EMBL" id="VFOK01000001">
    <property type="protein sequence ID" value="TQL34498.1"/>
    <property type="molecule type" value="Genomic_DNA"/>
</dbReference>
<evidence type="ECO:0000313" key="2">
    <source>
        <dbReference type="EMBL" id="TQL34498.1"/>
    </source>
</evidence>
<dbReference type="AlphaFoldDB" id="A0A542XFA6"/>
<sequence length="321" mass="35182">MSGRLQVLGIGPESEALYRQVLRAPGLPLTTYASRLGFADYEAERALEQLRARRLVRSNDLGELQADHPRASLERVLSAEEAKLATRRQDLARLRDAIDQFAADHRVGQSTGDLHAPARERVDDDALTSVHEHLAASTDGPIRIAHEQVGPGPDELPAVRQLLEAGREQRALYRTDVLPEQAAVVDAWARLGEQQRLTATLPSAFVCFGGEVALASTEWGRSGGDHVVLRDPMVVSAFVELFDRLWGAAAPVQPVSGADQQLVELMRQGLKDEAIARLLGISLRTVRRRVASLMDDHQVSTRFQLALRLAERRDGGPASPV</sequence>
<dbReference type="OrthoDB" id="5932488at2"/>
<dbReference type="InterPro" id="IPR036388">
    <property type="entry name" value="WH-like_DNA-bd_sf"/>
</dbReference>
<protein>
    <recommendedName>
        <fullName evidence="1">HTH luxR-type domain-containing protein</fullName>
    </recommendedName>
</protein>
<dbReference type="InterPro" id="IPR000792">
    <property type="entry name" value="Tscrpt_reg_LuxR_C"/>
</dbReference>
<feature type="domain" description="HTH luxR-type" evidence="1">
    <location>
        <begin position="252"/>
        <end position="309"/>
    </location>
</feature>
<gene>
    <name evidence="2" type="ORF">FB554_2673</name>
</gene>